<feature type="non-terminal residue" evidence="1">
    <location>
        <position position="73"/>
    </location>
</feature>
<feature type="non-terminal residue" evidence="1">
    <location>
        <position position="1"/>
    </location>
</feature>
<name>A0A392V7M8_9FABA</name>
<dbReference type="Proteomes" id="UP000265520">
    <property type="component" value="Unassembled WGS sequence"/>
</dbReference>
<sequence>RCTLESKIEAFKDAVETSRSAIKANLDEKHAVDEANLDEADLSEFSLDKLDECNFRGFLNECWFLKEVAIFVF</sequence>
<comment type="caution">
    <text evidence="1">The sequence shown here is derived from an EMBL/GenBank/DDBJ whole genome shotgun (WGS) entry which is preliminary data.</text>
</comment>
<evidence type="ECO:0000313" key="1">
    <source>
        <dbReference type="EMBL" id="MCI82460.1"/>
    </source>
</evidence>
<accession>A0A392V7M8</accession>
<reference evidence="1 2" key="1">
    <citation type="journal article" date="2018" name="Front. Plant Sci.">
        <title>Red Clover (Trifolium pratense) and Zigzag Clover (T. medium) - A Picture of Genomic Similarities and Differences.</title>
        <authorList>
            <person name="Dluhosova J."/>
            <person name="Istvanek J."/>
            <person name="Nedelnik J."/>
            <person name="Repkova J."/>
        </authorList>
    </citation>
    <scope>NUCLEOTIDE SEQUENCE [LARGE SCALE GENOMIC DNA]</scope>
    <source>
        <strain evidence="2">cv. 10/8</strain>
        <tissue evidence="1">Leaf</tissue>
    </source>
</reference>
<dbReference type="AlphaFoldDB" id="A0A392V7M8"/>
<protein>
    <submittedName>
        <fullName evidence="1">Uncharacterized protein</fullName>
    </submittedName>
</protein>
<evidence type="ECO:0000313" key="2">
    <source>
        <dbReference type="Proteomes" id="UP000265520"/>
    </source>
</evidence>
<keyword evidence="2" id="KW-1185">Reference proteome</keyword>
<dbReference type="EMBL" id="LXQA011043928">
    <property type="protein sequence ID" value="MCI82460.1"/>
    <property type="molecule type" value="Genomic_DNA"/>
</dbReference>
<organism evidence="1 2">
    <name type="scientific">Trifolium medium</name>
    <dbReference type="NCBI Taxonomy" id="97028"/>
    <lineage>
        <taxon>Eukaryota</taxon>
        <taxon>Viridiplantae</taxon>
        <taxon>Streptophyta</taxon>
        <taxon>Embryophyta</taxon>
        <taxon>Tracheophyta</taxon>
        <taxon>Spermatophyta</taxon>
        <taxon>Magnoliopsida</taxon>
        <taxon>eudicotyledons</taxon>
        <taxon>Gunneridae</taxon>
        <taxon>Pentapetalae</taxon>
        <taxon>rosids</taxon>
        <taxon>fabids</taxon>
        <taxon>Fabales</taxon>
        <taxon>Fabaceae</taxon>
        <taxon>Papilionoideae</taxon>
        <taxon>50 kb inversion clade</taxon>
        <taxon>NPAAA clade</taxon>
        <taxon>Hologalegina</taxon>
        <taxon>IRL clade</taxon>
        <taxon>Trifolieae</taxon>
        <taxon>Trifolium</taxon>
    </lineage>
</organism>
<proteinExistence type="predicted"/>